<dbReference type="Gene3D" id="3.30.470.20">
    <property type="entry name" value="ATP-grasp fold, B domain"/>
    <property type="match status" value="1"/>
</dbReference>
<keyword evidence="2" id="KW-1185">Reference proteome</keyword>
<proteinExistence type="predicted"/>
<reference evidence="1 2" key="1">
    <citation type="submission" date="2020-08" db="EMBL/GenBank/DDBJ databases">
        <title>Genomic Encyclopedia of Type Strains, Phase IV (KMG-IV): sequencing the most valuable type-strain genomes for metagenomic binning, comparative biology and taxonomic classification.</title>
        <authorList>
            <person name="Goeker M."/>
        </authorList>
    </citation>
    <scope>NUCLEOTIDE SEQUENCE [LARGE SCALE GENOMIC DNA]</scope>
    <source>
        <strain evidence="1 2">DSM 45615</strain>
    </source>
</reference>
<dbReference type="Proteomes" id="UP000578449">
    <property type="component" value="Unassembled WGS sequence"/>
</dbReference>
<dbReference type="SUPFAM" id="SSF56059">
    <property type="entry name" value="Glutathione synthetase ATP-binding domain-like"/>
    <property type="match status" value="1"/>
</dbReference>
<evidence type="ECO:0000313" key="2">
    <source>
        <dbReference type="Proteomes" id="UP000578449"/>
    </source>
</evidence>
<sequence>MTWLPAVADEPGAGMPRVVLADRAACGEFAVLQRMLGRLGVPSVRIDVESVAALRLSAPLGGGSICVHGHALAPAVVWARHLSPRAIPGTSDEVRSLVRADSWCALIRQLTALAPASLPGGAPGRLEQLAGAAAAGVRVPRTIVTTDPGAAYAELPGDRVVVKVLDEHFVETAPGLLVGVPPEILGREEAARARPGFPVIVQEHVEHETELRVYYLAGRVRAFAVRKSSPDAVWREAAGVTVAVVPPPRAAEDAVRRLAGLWGLAYGAFDLLLAGGEVVFLEVNADGDWRWFERRAGGRAVSAAAALMVRGLYLDAVGGTDALPPPNVLDFLSLGL</sequence>
<organism evidence="1 2">
    <name type="scientific">Thermocatellispora tengchongensis</name>
    <dbReference type="NCBI Taxonomy" id="1073253"/>
    <lineage>
        <taxon>Bacteria</taxon>
        <taxon>Bacillati</taxon>
        <taxon>Actinomycetota</taxon>
        <taxon>Actinomycetes</taxon>
        <taxon>Streptosporangiales</taxon>
        <taxon>Streptosporangiaceae</taxon>
        <taxon>Thermocatellispora</taxon>
    </lineage>
</organism>
<dbReference type="EMBL" id="JACHGN010000008">
    <property type="protein sequence ID" value="MBB5134626.1"/>
    <property type="molecule type" value="Genomic_DNA"/>
</dbReference>
<gene>
    <name evidence="1" type="ORF">HNP84_004358</name>
</gene>
<dbReference type="AlphaFoldDB" id="A0A840P7P9"/>
<evidence type="ECO:0000313" key="1">
    <source>
        <dbReference type="EMBL" id="MBB5134626.1"/>
    </source>
</evidence>
<comment type="caution">
    <text evidence="1">The sequence shown here is derived from an EMBL/GenBank/DDBJ whole genome shotgun (WGS) entry which is preliminary data.</text>
</comment>
<accession>A0A840P7P9</accession>
<protein>
    <recommendedName>
        <fullName evidence="3">ATP-grasp domain-containing protein</fullName>
    </recommendedName>
</protein>
<dbReference type="RefSeq" id="WP_185051503.1">
    <property type="nucleotide sequence ID" value="NZ_BAABIX010000007.1"/>
</dbReference>
<evidence type="ECO:0008006" key="3">
    <source>
        <dbReference type="Google" id="ProtNLM"/>
    </source>
</evidence>
<name>A0A840P7P9_9ACTN</name>